<dbReference type="InterPro" id="IPR002669">
    <property type="entry name" value="UreD"/>
</dbReference>
<dbReference type="HAMAP" id="MF_01384">
    <property type="entry name" value="UreD"/>
    <property type="match status" value="1"/>
</dbReference>
<comment type="caution">
    <text evidence="3">The sequence shown here is derived from an EMBL/GenBank/DDBJ whole genome shotgun (WGS) entry which is preliminary data.</text>
</comment>
<comment type="subcellular location">
    <subcellularLocation>
        <location evidence="2">Cytoplasm</location>
    </subcellularLocation>
</comment>
<evidence type="ECO:0000313" key="4">
    <source>
        <dbReference type="Proteomes" id="UP001153328"/>
    </source>
</evidence>
<keyword evidence="2" id="KW-0963">Cytoplasm</keyword>
<keyword evidence="2" id="KW-0996">Nickel insertion</keyword>
<dbReference type="GO" id="GO:0016151">
    <property type="term" value="F:nickel cation binding"/>
    <property type="evidence" value="ECO:0007669"/>
    <property type="project" value="UniProtKB-UniRule"/>
</dbReference>
<dbReference type="EMBL" id="CAJVAX010000023">
    <property type="protein sequence ID" value="CAG7658310.1"/>
    <property type="molecule type" value="Genomic_DNA"/>
</dbReference>
<gene>
    <name evidence="2 3" type="primary">ureD</name>
    <name evidence="3" type="ORF">SBRY_90218</name>
</gene>
<comment type="similarity">
    <text evidence="2">Belongs to the UreD family.</text>
</comment>
<evidence type="ECO:0000313" key="3">
    <source>
        <dbReference type="EMBL" id="CAG7658310.1"/>
    </source>
</evidence>
<accession>A0A9W4H8M4</accession>
<dbReference type="Proteomes" id="UP001153328">
    <property type="component" value="Unassembled WGS sequence"/>
</dbReference>
<keyword evidence="1 2" id="KW-0143">Chaperone</keyword>
<proteinExistence type="inferred from homology"/>
<dbReference type="GO" id="GO:0005737">
    <property type="term" value="C:cytoplasm"/>
    <property type="evidence" value="ECO:0007669"/>
    <property type="project" value="UniProtKB-SubCell"/>
</dbReference>
<evidence type="ECO:0000256" key="1">
    <source>
        <dbReference type="ARBA" id="ARBA00023186"/>
    </source>
</evidence>
<dbReference type="AlphaFoldDB" id="A0A9W4H8M4"/>
<protein>
    <recommendedName>
        <fullName evidence="2">Urease accessory protein UreD</fullName>
    </recommendedName>
</protein>
<organism evidence="3 4">
    <name type="scientific">Actinacidiphila bryophytorum</name>
    <dbReference type="NCBI Taxonomy" id="1436133"/>
    <lineage>
        <taxon>Bacteria</taxon>
        <taxon>Bacillati</taxon>
        <taxon>Actinomycetota</taxon>
        <taxon>Actinomycetes</taxon>
        <taxon>Kitasatosporales</taxon>
        <taxon>Streptomycetaceae</taxon>
        <taxon>Actinacidiphila</taxon>
    </lineage>
</organism>
<comment type="function">
    <text evidence="2">Required for maturation of urease via the functional incorporation of the urease nickel metallocenter.</text>
</comment>
<keyword evidence="4" id="KW-1185">Reference proteome</keyword>
<dbReference type="Pfam" id="PF01774">
    <property type="entry name" value="UreD"/>
    <property type="match status" value="1"/>
</dbReference>
<dbReference type="RefSeq" id="WP_205048135.1">
    <property type="nucleotide sequence ID" value="NZ_CAJVAX010000023.1"/>
</dbReference>
<comment type="subunit">
    <text evidence="2">UreD, UreF and UreG form a complex that acts as a GTP-hydrolysis-dependent molecular chaperone, activating the urease apoprotein by helping to assemble the nickel containing metallocenter of UreC. The UreE protein probably delivers the nickel.</text>
</comment>
<evidence type="ECO:0000256" key="2">
    <source>
        <dbReference type="HAMAP-Rule" id="MF_01384"/>
    </source>
</evidence>
<sequence>MSVTAAARIGAARDRYGGTALPVLAGAGPLALRRTRAARRGEARVTVVGAMSGPLGGDRLRIEVDVAAGARLTVDSAAATVSLPGRERRQARYDVRLTVGEDAELRWLPEPVIAARGSDLRMTTRVHLAPGARLVLREELVLGRHGEEAGHLTSRLTVEQAGRPLLDQELAFGPGAAPGWDGPAVLGPYRGVGQLLLVPGPTPGPALPLPPLTSRTALAGGGVLLMSLAPRTAFAQSAAAEVAAAEAAAAEAAALTG</sequence>
<reference evidence="3" key="1">
    <citation type="submission" date="2021-06" db="EMBL/GenBank/DDBJ databases">
        <authorList>
            <person name="Arsene-Ploetze F."/>
        </authorList>
    </citation>
    <scope>NUCLEOTIDE SEQUENCE</scope>
    <source>
        <strain evidence="3">SBRY1</strain>
    </source>
</reference>
<name>A0A9W4H8M4_9ACTN</name>